<dbReference type="GO" id="GO:0016798">
    <property type="term" value="F:hydrolase activity, acting on glycosyl bonds"/>
    <property type="evidence" value="ECO:0007669"/>
    <property type="project" value="UniProtKB-KW"/>
</dbReference>
<sequence>MYYYNSWSTAHKKPFGAIRVGQMMEVLFDSDKPHVEVKFIIRRDFGKRYEFSMERTPIGKFRVLVPFDVGRGLYFYYFEISEPSDWGKIRHYYGSTGIGGEGILYGNEHDVKPYQLTVYDGEDVSPKWYREAIFYQIFPDRFHNGNDDGHINHPKPNSFIYGTKADTPFYVKEENGDLARWDFFGGNLQGIIKKIPYLKELGVTALYLNPIFSAISNHRYDTSDYLEIDSMLGTLDDFKELLKKVHESDMHVILDGVFSHVGKNSRYFNINGDYGDREGAAKNPDSPYFQWFKFEKYPLEYKSWWGIKDLPEIDKENTSFQNFIYGQEDSVLAKWNKLGIDGWRLDVADELPDHFIRGIRENLAHYPEKVLIGEIWEDASNKISYGARRNYILGEGLQGCMNYPFRDLIINFLIGKRSSQETAQRFMSLYENYPHSIFYGNLNNLGTHDTERILTMVGSRNNLLAIAMLFSLPGVPCIYYGDEVALTGGKDPDNRKYFPWEKPRDEVFQTYQVWSKKRVKEQVLIQGDFSMFFTPTLLGILRYTEQEVYVQLINSNEENFTLNFKEIIFLQPFDFLSLLEQSLEDIEIPGKSQINLILSR</sequence>
<keyword evidence="5" id="KW-1185">Reference proteome</keyword>
<organism evidence="4 5">
    <name type="scientific">Lactococcus taiwanensis</name>
    <dbReference type="NCBI Taxonomy" id="1151742"/>
    <lineage>
        <taxon>Bacteria</taxon>
        <taxon>Bacillati</taxon>
        <taxon>Bacillota</taxon>
        <taxon>Bacilli</taxon>
        <taxon>Lactobacillales</taxon>
        <taxon>Streptococcaceae</taxon>
        <taxon>Lactococcus</taxon>
    </lineage>
</organism>
<evidence type="ECO:0000313" key="4">
    <source>
        <dbReference type="EMBL" id="QSE77410.1"/>
    </source>
</evidence>
<dbReference type="KEGG" id="lti:JW886_03980"/>
<evidence type="ECO:0000259" key="3">
    <source>
        <dbReference type="SMART" id="SM00642"/>
    </source>
</evidence>
<reference evidence="4 5" key="1">
    <citation type="submission" date="2021-02" db="EMBL/GenBank/DDBJ databases">
        <title>Complete genome sequence of Lactococcus lactis strain K_LL004.</title>
        <authorList>
            <person name="Kim H.B."/>
        </authorList>
    </citation>
    <scope>NUCLEOTIDE SEQUENCE [LARGE SCALE GENOMIC DNA]</scope>
    <source>
        <strain evidence="4 5">K_LL004</strain>
    </source>
</reference>
<feature type="domain" description="Glycosyl hydrolase family 13 catalytic" evidence="3">
    <location>
        <begin position="136"/>
        <end position="518"/>
    </location>
</feature>
<dbReference type="Pfam" id="PF00128">
    <property type="entry name" value="Alpha-amylase"/>
    <property type="match status" value="1"/>
</dbReference>
<proteinExistence type="predicted"/>
<keyword evidence="1 4" id="KW-0378">Hydrolase</keyword>
<dbReference type="Gene3D" id="3.90.400.10">
    <property type="entry name" value="Oligo-1,6-glucosidase, Domain 2"/>
    <property type="match status" value="1"/>
</dbReference>
<dbReference type="Proteomes" id="UP000663608">
    <property type="component" value="Chromosome"/>
</dbReference>
<dbReference type="PANTHER" id="PTHR10357:SF210">
    <property type="entry name" value="MALTODEXTRIN GLUCOSIDASE"/>
    <property type="match status" value="1"/>
</dbReference>
<keyword evidence="2" id="KW-0326">Glycosidase</keyword>
<dbReference type="PANTHER" id="PTHR10357">
    <property type="entry name" value="ALPHA-AMYLASE FAMILY MEMBER"/>
    <property type="match status" value="1"/>
</dbReference>
<evidence type="ECO:0000256" key="2">
    <source>
        <dbReference type="ARBA" id="ARBA00023295"/>
    </source>
</evidence>
<dbReference type="InterPro" id="IPR006047">
    <property type="entry name" value="GH13_cat_dom"/>
</dbReference>
<accession>A0AA45KHG2</accession>
<dbReference type="EMBL" id="CP070872">
    <property type="protein sequence ID" value="QSE77410.1"/>
    <property type="molecule type" value="Genomic_DNA"/>
</dbReference>
<protein>
    <submittedName>
        <fullName evidence="4">Glycoside hydrolase family 13 protein</fullName>
    </submittedName>
</protein>
<dbReference type="InterPro" id="IPR045857">
    <property type="entry name" value="O16G_dom_2"/>
</dbReference>
<dbReference type="SMART" id="SM00642">
    <property type="entry name" value="Aamy"/>
    <property type="match status" value="1"/>
</dbReference>
<dbReference type="Gene3D" id="3.20.20.80">
    <property type="entry name" value="Glycosidases"/>
    <property type="match status" value="1"/>
</dbReference>
<name>A0AA45KHG2_9LACT</name>
<dbReference type="CDD" id="cd11338">
    <property type="entry name" value="AmyAc_CMD"/>
    <property type="match status" value="1"/>
</dbReference>
<dbReference type="SUPFAM" id="SSF51445">
    <property type="entry name" value="(Trans)glycosidases"/>
    <property type="match status" value="1"/>
</dbReference>
<evidence type="ECO:0000313" key="5">
    <source>
        <dbReference type="Proteomes" id="UP000663608"/>
    </source>
</evidence>
<dbReference type="GO" id="GO:0005975">
    <property type="term" value="P:carbohydrate metabolic process"/>
    <property type="evidence" value="ECO:0007669"/>
    <property type="project" value="InterPro"/>
</dbReference>
<evidence type="ECO:0000256" key="1">
    <source>
        <dbReference type="ARBA" id="ARBA00022801"/>
    </source>
</evidence>
<dbReference type="InterPro" id="IPR017853">
    <property type="entry name" value="GH"/>
</dbReference>
<dbReference type="RefSeq" id="WP_205872365.1">
    <property type="nucleotide sequence ID" value="NZ_CP070872.1"/>
</dbReference>
<gene>
    <name evidence="4" type="ORF">JW886_03980</name>
</gene>
<dbReference type="AlphaFoldDB" id="A0AA45KHG2"/>